<evidence type="ECO:0000313" key="4">
    <source>
        <dbReference type="Proteomes" id="UP000054359"/>
    </source>
</evidence>
<evidence type="ECO:0000256" key="1">
    <source>
        <dbReference type="SAM" id="MobiDB-lite"/>
    </source>
</evidence>
<dbReference type="AlphaFoldDB" id="A0A087T6T2"/>
<dbReference type="OrthoDB" id="6436107at2759"/>
<evidence type="ECO:0000313" key="3">
    <source>
        <dbReference type="EMBL" id="KFM60821.1"/>
    </source>
</evidence>
<dbReference type="OMA" id="IAGADNH"/>
<keyword evidence="4" id="KW-1185">Reference proteome</keyword>
<feature type="region of interest" description="Disordered" evidence="1">
    <location>
        <begin position="193"/>
        <end position="217"/>
    </location>
</feature>
<dbReference type="EMBL" id="KK113699">
    <property type="protein sequence ID" value="KFM60821.1"/>
    <property type="molecule type" value="Genomic_DNA"/>
</dbReference>
<accession>A0A087T6T2</accession>
<feature type="domain" description="DUF5641" evidence="2">
    <location>
        <begin position="80"/>
        <end position="169"/>
    </location>
</feature>
<organism evidence="3 4">
    <name type="scientific">Stegodyphus mimosarum</name>
    <name type="common">African social velvet spider</name>
    <dbReference type="NCBI Taxonomy" id="407821"/>
    <lineage>
        <taxon>Eukaryota</taxon>
        <taxon>Metazoa</taxon>
        <taxon>Ecdysozoa</taxon>
        <taxon>Arthropoda</taxon>
        <taxon>Chelicerata</taxon>
        <taxon>Arachnida</taxon>
        <taxon>Araneae</taxon>
        <taxon>Araneomorphae</taxon>
        <taxon>Entelegynae</taxon>
        <taxon>Eresoidea</taxon>
        <taxon>Eresidae</taxon>
        <taxon>Stegodyphus</taxon>
    </lineage>
</organism>
<reference evidence="3 4" key="1">
    <citation type="submission" date="2013-11" db="EMBL/GenBank/DDBJ databases">
        <title>Genome sequencing of Stegodyphus mimosarum.</title>
        <authorList>
            <person name="Bechsgaard J."/>
        </authorList>
    </citation>
    <scope>NUCLEOTIDE SEQUENCE [LARGE SCALE GENOMIC DNA]</scope>
</reference>
<sequence length="263" mass="29318">MVKQILRRVLGQASLNYEELNTVLCDTESLISSRPLTCLSEDAHDLIALSPSMFLQENKETGVPGIDNIDATYMRKTHLYLQRICGDLRKRFRLEYLGHLKHANLSKIISKLISIGDIVLVGSDNLKRLQWPVARVVEGIPRKGGTVTIAKLKTKSGIVTRSIQRIYPLQLSDNLEGPVLRDKAISDYKTPAKIDDSKSVGQGSADDQSFADVERGSPARNLDTWIRQYEDGKVHSCSKTRAPKGSSLFRLVSSRRVDGSTRI</sequence>
<feature type="non-terminal residue" evidence="3">
    <location>
        <position position="263"/>
    </location>
</feature>
<protein>
    <recommendedName>
        <fullName evidence="2">DUF5641 domain-containing protein</fullName>
    </recommendedName>
</protein>
<dbReference type="Pfam" id="PF18701">
    <property type="entry name" value="DUF5641"/>
    <property type="match status" value="1"/>
</dbReference>
<name>A0A087T6T2_STEMI</name>
<gene>
    <name evidence="3" type="ORF">X975_06497</name>
</gene>
<dbReference type="PANTHER" id="PTHR47331">
    <property type="entry name" value="PHD-TYPE DOMAIN-CONTAINING PROTEIN"/>
    <property type="match status" value="1"/>
</dbReference>
<dbReference type="InterPro" id="IPR040676">
    <property type="entry name" value="DUF5641"/>
</dbReference>
<dbReference type="Proteomes" id="UP000054359">
    <property type="component" value="Unassembled WGS sequence"/>
</dbReference>
<dbReference type="STRING" id="407821.A0A087T6T2"/>
<evidence type="ECO:0000259" key="2">
    <source>
        <dbReference type="Pfam" id="PF18701"/>
    </source>
</evidence>
<proteinExistence type="predicted"/>